<evidence type="ECO:0000256" key="5">
    <source>
        <dbReference type="ARBA" id="ARBA00023012"/>
    </source>
</evidence>
<organism evidence="8">
    <name type="scientific">hydrothermal vent metagenome</name>
    <dbReference type="NCBI Taxonomy" id="652676"/>
    <lineage>
        <taxon>unclassified sequences</taxon>
        <taxon>metagenomes</taxon>
        <taxon>ecological metagenomes</taxon>
    </lineage>
</organism>
<dbReference type="InterPro" id="IPR036097">
    <property type="entry name" value="HisK_dim/P_sf"/>
</dbReference>
<evidence type="ECO:0000313" key="8">
    <source>
        <dbReference type="EMBL" id="VAW37632.1"/>
    </source>
</evidence>
<dbReference type="InterPro" id="IPR005467">
    <property type="entry name" value="His_kinase_dom"/>
</dbReference>
<evidence type="ECO:0000256" key="4">
    <source>
        <dbReference type="ARBA" id="ARBA00022777"/>
    </source>
</evidence>
<dbReference type="EC" id="2.7.13.3" evidence="2"/>
<dbReference type="PANTHER" id="PTHR43711:SF26">
    <property type="entry name" value="SENSOR HISTIDINE KINASE RCSC"/>
    <property type="match status" value="1"/>
</dbReference>
<protein>
    <recommendedName>
        <fullName evidence="2">histidine kinase</fullName>
        <ecNumber evidence="2">2.7.13.3</ecNumber>
    </recommendedName>
</protein>
<evidence type="ECO:0000256" key="2">
    <source>
        <dbReference type="ARBA" id="ARBA00012438"/>
    </source>
</evidence>
<dbReference type="FunFam" id="1.10.287.130:FF:000145">
    <property type="entry name" value="Sensory transduction histidine kinase"/>
    <property type="match status" value="1"/>
</dbReference>
<proteinExistence type="predicted"/>
<keyword evidence="5" id="KW-0902">Two-component regulatory system</keyword>
<keyword evidence="6" id="KW-0175">Coiled coil</keyword>
<dbReference type="SUPFAM" id="SSF47384">
    <property type="entry name" value="Homodimeric domain of signal transducing histidine kinase"/>
    <property type="match status" value="1"/>
</dbReference>
<gene>
    <name evidence="8" type="ORF">MNBD_CHLOROFLEXI01-5346</name>
</gene>
<evidence type="ECO:0000259" key="7">
    <source>
        <dbReference type="PROSITE" id="PS50109"/>
    </source>
</evidence>
<dbReference type="Pfam" id="PF00512">
    <property type="entry name" value="HisKA"/>
    <property type="match status" value="1"/>
</dbReference>
<name>A0A3B0VFC2_9ZZZZ</name>
<feature type="coiled-coil region" evidence="6">
    <location>
        <begin position="17"/>
        <end position="79"/>
    </location>
</feature>
<keyword evidence="3" id="KW-0808">Transferase</keyword>
<evidence type="ECO:0000256" key="6">
    <source>
        <dbReference type="SAM" id="Coils"/>
    </source>
</evidence>
<dbReference type="CDD" id="cd00082">
    <property type="entry name" value="HisKA"/>
    <property type="match status" value="1"/>
</dbReference>
<dbReference type="SMART" id="SM00388">
    <property type="entry name" value="HisKA"/>
    <property type="match status" value="1"/>
</dbReference>
<dbReference type="PROSITE" id="PS50109">
    <property type="entry name" value="HIS_KIN"/>
    <property type="match status" value="1"/>
</dbReference>
<comment type="catalytic activity">
    <reaction evidence="1">
        <text>ATP + protein L-histidine = ADP + protein N-phospho-L-histidine.</text>
        <dbReference type="EC" id="2.7.13.3"/>
    </reaction>
</comment>
<evidence type="ECO:0000256" key="3">
    <source>
        <dbReference type="ARBA" id="ARBA00022679"/>
    </source>
</evidence>
<reference evidence="8" key="1">
    <citation type="submission" date="2018-06" db="EMBL/GenBank/DDBJ databases">
        <authorList>
            <person name="Zhirakovskaya E."/>
        </authorList>
    </citation>
    <scope>NUCLEOTIDE SEQUENCE</scope>
</reference>
<dbReference type="EMBL" id="UOEU01000673">
    <property type="protein sequence ID" value="VAW37632.1"/>
    <property type="molecule type" value="Genomic_DNA"/>
</dbReference>
<dbReference type="InterPro" id="IPR050736">
    <property type="entry name" value="Sensor_HK_Regulatory"/>
</dbReference>
<dbReference type="GO" id="GO:0000155">
    <property type="term" value="F:phosphorelay sensor kinase activity"/>
    <property type="evidence" value="ECO:0007669"/>
    <property type="project" value="InterPro"/>
</dbReference>
<dbReference type="PANTHER" id="PTHR43711">
    <property type="entry name" value="TWO-COMPONENT HISTIDINE KINASE"/>
    <property type="match status" value="1"/>
</dbReference>
<dbReference type="Gene3D" id="1.10.287.130">
    <property type="match status" value="1"/>
</dbReference>
<feature type="non-terminal residue" evidence="8">
    <location>
        <position position="161"/>
    </location>
</feature>
<dbReference type="InterPro" id="IPR003661">
    <property type="entry name" value="HisK_dim/P_dom"/>
</dbReference>
<feature type="domain" description="Histidine kinase" evidence="7">
    <location>
        <begin position="79"/>
        <end position="161"/>
    </location>
</feature>
<sequence length="161" mass="18319">MSSKPNLTNQSPILTKEMRLQQESQSIKRANALLEKQLRKEVQQRKEIEEKLHKRSRELNQFNAKLAKALRTKDEFLANMSHELRTPLNAILGKTEILSEGIHGTITEKQAASLQVIEESGRHLLKLINDILDLAKIEAGKVQLDIQPVSLAHLSERALQF</sequence>
<keyword evidence="4" id="KW-0418">Kinase</keyword>
<dbReference type="AlphaFoldDB" id="A0A3B0VFC2"/>
<accession>A0A3B0VFC2</accession>
<evidence type="ECO:0000256" key="1">
    <source>
        <dbReference type="ARBA" id="ARBA00000085"/>
    </source>
</evidence>